<reference evidence="3" key="1">
    <citation type="journal article" date="2020" name="Stud. Mycol.">
        <title>101 Dothideomycetes genomes: a test case for predicting lifestyles and emergence of pathogens.</title>
        <authorList>
            <person name="Haridas S."/>
            <person name="Albert R."/>
            <person name="Binder M."/>
            <person name="Bloem J."/>
            <person name="Labutti K."/>
            <person name="Salamov A."/>
            <person name="Andreopoulos B."/>
            <person name="Baker S."/>
            <person name="Barry K."/>
            <person name="Bills G."/>
            <person name="Bluhm B."/>
            <person name="Cannon C."/>
            <person name="Castanera R."/>
            <person name="Culley D."/>
            <person name="Daum C."/>
            <person name="Ezra D."/>
            <person name="Gonzalez J."/>
            <person name="Henrissat B."/>
            <person name="Kuo A."/>
            <person name="Liang C."/>
            <person name="Lipzen A."/>
            <person name="Lutzoni F."/>
            <person name="Magnuson J."/>
            <person name="Mondo S."/>
            <person name="Nolan M."/>
            <person name="Ohm R."/>
            <person name="Pangilinan J."/>
            <person name="Park H.-J."/>
            <person name="Ramirez L."/>
            <person name="Alfaro M."/>
            <person name="Sun H."/>
            <person name="Tritt A."/>
            <person name="Yoshinaga Y."/>
            <person name="Zwiers L.-H."/>
            <person name="Turgeon B."/>
            <person name="Goodwin S."/>
            <person name="Spatafora J."/>
            <person name="Crous P."/>
            <person name="Grigoriev I."/>
        </authorList>
    </citation>
    <scope>NUCLEOTIDE SEQUENCE</scope>
    <source>
        <strain evidence="3">CBS 107.79</strain>
    </source>
</reference>
<keyword evidence="4" id="KW-1185">Reference proteome</keyword>
<evidence type="ECO:0000313" key="4">
    <source>
        <dbReference type="Proteomes" id="UP000800036"/>
    </source>
</evidence>
<evidence type="ECO:0000256" key="1">
    <source>
        <dbReference type="PROSITE-ProRule" id="PRU00176"/>
    </source>
</evidence>
<proteinExistence type="predicted"/>
<dbReference type="OrthoDB" id="272703at2759"/>
<dbReference type="InterPro" id="IPR035979">
    <property type="entry name" value="RBD_domain_sf"/>
</dbReference>
<protein>
    <recommendedName>
        <fullName evidence="2">RRM domain-containing protein</fullName>
    </recommendedName>
</protein>
<keyword evidence="1" id="KW-0694">RNA-binding</keyword>
<evidence type="ECO:0000313" key="3">
    <source>
        <dbReference type="EMBL" id="KAF1967613.1"/>
    </source>
</evidence>
<dbReference type="Proteomes" id="UP000800036">
    <property type="component" value="Unassembled WGS sequence"/>
</dbReference>
<sequence length="336" mass="37077">MTLFRVGPTARALVSRACPPRVASSVLLSRRVTTYRRPFATTTRILQDLAQNDSFVSSQTPSSVVQAPGAISEELQRKNARSVLVSKIPRDCTSGPIKTMFEDARFNVVDIFVKLDRFRYQGTTYASVELADEEQAKRAIEMLQGNEALGNAVNLTAMPPDSDWQLHRTDRAYHYLVRDDEAGTRTAVLPLLEGRRIRISIKGPMWGSGPLGQRRATSLKVIERTYDQFGIESISLITPWMSKGYKTVQYLCHIDFTTAEGADEAIRATHKTLIDKTVIWAGKAVVGPIKASQIGSVNKNLLAELQEKGLAPPDSEIQEALEASKAKRAASESKAT</sequence>
<dbReference type="Pfam" id="PF00076">
    <property type="entry name" value="RRM_1"/>
    <property type="match status" value="1"/>
</dbReference>
<dbReference type="GO" id="GO:0003723">
    <property type="term" value="F:RNA binding"/>
    <property type="evidence" value="ECO:0007669"/>
    <property type="project" value="UniProtKB-UniRule"/>
</dbReference>
<dbReference type="SUPFAM" id="SSF54928">
    <property type="entry name" value="RNA-binding domain, RBD"/>
    <property type="match status" value="1"/>
</dbReference>
<evidence type="ECO:0000259" key="2">
    <source>
        <dbReference type="PROSITE" id="PS50102"/>
    </source>
</evidence>
<organism evidence="3 4">
    <name type="scientific">Bimuria novae-zelandiae CBS 107.79</name>
    <dbReference type="NCBI Taxonomy" id="1447943"/>
    <lineage>
        <taxon>Eukaryota</taxon>
        <taxon>Fungi</taxon>
        <taxon>Dikarya</taxon>
        <taxon>Ascomycota</taxon>
        <taxon>Pezizomycotina</taxon>
        <taxon>Dothideomycetes</taxon>
        <taxon>Pleosporomycetidae</taxon>
        <taxon>Pleosporales</taxon>
        <taxon>Massarineae</taxon>
        <taxon>Didymosphaeriaceae</taxon>
        <taxon>Bimuria</taxon>
    </lineage>
</organism>
<dbReference type="AlphaFoldDB" id="A0A6A5UQY7"/>
<dbReference type="PROSITE" id="PS50102">
    <property type="entry name" value="RRM"/>
    <property type="match status" value="1"/>
</dbReference>
<feature type="domain" description="RRM" evidence="2">
    <location>
        <begin position="81"/>
        <end position="160"/>
    </location>
</feature>
<name>A0A6A5UQY7_9PLEO</name>
<accession>A0A6A5UQY7</accession>
<dbReference type="EMBL" id="ML976730">
    <property type="protein sequence ID" value="KAF1967613.1"/>
    <property type="molecule type" value="Genomic_DNA"/>
</dbReference>
<dbReference type="SMART" id="SM00360">
    <property type="entry name" value="RRM"/>
    <property type="match status" value="1"/>
</dbReference>
<dbReference type="InterPro" id="IPR012677">
    <property type="entry name" value="Nucleotide-bd_a/b_plait_sf"/>
</dbReference>
<dbReference type="Gene3D" id="3.30.70.330">
    <property type="match status" value="1"/>
</dbReference>
<dbReference type="InterPro" id="IPR000504">
    <property type="entry name" value="RRM_dom"/>
</dbReference>
<gene>
    <name evidence="3" type="ORF">BU23DRAFT_559260</name>
</gene>